<accession>U2Y7C3</accession>
<organism evidence="2 3">
    <name type="scientific">Caenibius tardaugens NBRC 16725</name>
    <dbReference type="NCBI Taxonomy" id="1219035"/>
    <lineage>
        <taxon>Bacteria</taxon>
        <taxon>Pseudomonadati</taxon>
        <taxon>Pseudomonadota</taxon>
        <taxon>Alphaproteobacteria</taxon>
        <taxon>Sphingomonadales</taxon>
        <taxon>Erythrobacteraceae</taxon>
        <taxon>Caenibius</taxon>
    </lineage>
</organism>
<evidence type="ECO:0000313" key="2">
    <source>
        <dbReference type="EMBL" id="GAD49101.1"/>
    </source>
</evidence>
<dbReference type="Proteomes" id="UP000016568">
    <property type="component" value="Unassembled WGS sequence"/>
</dbReference>
<dbReference type="AlphaFoldDB" id="U2Y7C3"/>
<feature type="region of interest" description="Disordered" evidence="1">
    <location>
        <begin position="174"/>
        <end position="198"/>
    </location>
</feature>
<comment type="caution">
    <text evidence="2">The sequence shown here is derived from an EMBL/GenBank/DDBJ whole genome shotgun (WGS) entry which is preliminary data.</text>
</comment>
<protein>
    <submittedName>
        <fullName evidence="2">Uncharacterized protein</fullName>
    </submittedName>
</protein>
<dbReference type="EMBL" id="BASZ01000005">
    <property type="protein sequence ID" value="GAD49101.1"/>
    <property type="molecule type" value="Genomic_DNA"/>
</dbReference>
<reference evidence="2 3" key="1">
    <citation type="submission" date="2013-09" db="EMBL/GenBank/DDBJ databases">
        <title>Whole genome shotgun sequence of Novosphingobium tardaugens NBRC 16725.</title>
        <authorList>
            <person name="Isaki S."/>
            <person name="Hosoyama A."/>
            <person name="Tsuchikane K."/>
            <person name="Katsumata H."/>
            <person name="Ando Y."/>
            <person name="Yamazaki S."/>
            <person name="Fujita N."/>
        </authorList>
    </citation>
    <scope>NUCLEOTIDE SEQUENCE [LARGE SCALE GENOMIC DNA]</scope>
    <source>
        <strain evidence="2 3">NBRC 16725</strain>
    </source>
</reference>
<name>U2Y7C3_9SPHN</name>
<dbReference type="RefSeq" id="WP_021690008.1">
    <property type="nucleotide sequence ID" value="NZ_BASZ01000005.1"/>
</dbReference>
<proteinExistence type="predicted"/>
<keyword evidence="3" id="KW-1185">Reference proteome</keyword>
<sequence>MTKHPAGAPAAHRRHGLPRKWRETFIHALGETSNVAAAARTAGISPSQAYKVRRNDPEFRRQWFAALCEGYDNLEMDLLCWLRTGKVQDMPGQTPDEQSTDKQKEKDVEQTTNRAPPAERKFDAATALRVLTAHRESVARERGRQTMEDEASVIAAINAKIAAMRSRERATAHLLKTRRKAGDAAKRKTGGRDGEAQA</sequence>
<gene>
    <name evidence="2" type="ORF">NT2_05_00220</name>
</gene>
<feature type="compositionally biased region" description="Basic and acidic residues" evidence="1">
    <location>
        <begin position="99"/>
        <end position="109"/>
    </location>
</feature>
<feature type="compositionally biased region" description="Basic and acidic residues" evidence="1">
    <location>
        <begin position="180"/>
        <end position="198"/>
    </location>
</feature>
<evidence type="ECO:0000313" key="3">
    <source>
        <dbReference type="Proteomes" id="UP000016568"/>
    </source>
</evidence>
<feature type="region of interest" description="Disordered" evidence="1">
    <location>
        <begin position="88"/>
        <end position="124"/>
    </location>
</feature>
<evidence type="ECO:0000256" key="1">
    <source>
        <dbReference type="SAM" id="MobiDB-lite"/>
    </source>
</evidence>